<dbReference type="EMBL" id="JARQXC010000002">
    <property type="protein sequence ID" value="MDL2331843.1"/>
    <property type="molecule type" value="Genomic_DNA"/>
</dbReference>
<reference evidence="1" key="1">
    <citation type="journal article" date="2023" name="Front. Microbiol.">
        <title>Isolation of Brucella inopinata from a White's tree frog (Litoria caerulea): pose exotic frogs a potential risk to human health?</title>
        <authorList>
            <person name="Scholz H.C."/>
            <person name="Heckers K.O."/>
            <person name="Appelt S."/>
            <person name="Geier-Doemling D."/>
            <person name="Schlegel P."/>
            <person name="Wattam A.R."/>
        </authorList>
    </citation>
    <scope>NUCLEOTIDE SEQUENCE</scope>
    <source>
        <strain evidence="1">FO700662</strain>
    </source>
</reference>
<protein>
    <submittedName>
        <fullName evidence="1">Uncharacterized protein</fullName>
    </submittedName>
</protein>
<name>A0AAW7B438_9HYPH</name>
<proteinExistence type="predicted"/>
<accession>A0AAW7B438</accession>
<evidence type="ECO:0000313" key="1">
    <source>
        <dbReference type="EMBL" id="MDL2331843.1"/>
    </source>
</evidence>
<dbReference type="AlphaFoldDB" id="A0AAW7B438"/>
<organism evidence="1 2">
    <name type="scientific">Brucella inopinata</name>
    <dbReference type="NCBI Taxonomy" id="1218315"/>
    <lineage>
        <taxon>Bacteria</taxon>
        <taxon>Pseudomonadati</taxon>
        <taxon>Pseudomonadota</taxon>
        <taxon>Alphaproteobacteria</taxon>
        <taxon>Hyphomicrobiales</taxon>
        <taxon>Brucellaceae</taxon>
        <taxon>Brucella/Ochrobactrum group</taxon>
        <taxon>Brucella</taxon>
    </lineage>
</organism>
<gene>
    <name evidence="1" type="ORF">P8A28_02505</name>
</gene>
<dbReference type="Proteomes" id="UP001171122">
    <property type="component" value="Unassembled WGS sequence"/>
</dbReference>
<dbReference type="RefSeq" id="WP_025200131.1">
    <property type="nucleotide sequence ID" value="NZ_JARQXC010000002.1"/>
</dbReference>
<evidence type="ECO:0000313" key="2">
    <source>
        <dbReference type="Proteomes" id="UP001171122"/>
    </source>
</evidence>
<comment type="caution">
    <text evidence="1">The sequence shown here is derived from an EMBL/GenBank/DDBJ whole genome shotgun (WGS) entry which is preliminary data.</text>
</comment>
<keyword evidence="2" id="KW-1185">Reference proteome</keyword>
<sequence length="77" mass="8741">MSDAAAILITGNRSFGNIVRFPQPFEASLRCAPQDEGKNTLAKWMQFVDGGRNPAVFFYIVDQQDYSVKTYRYRQGS</sequence>